<dbReference type="OrthoDB" id="9794626at2"/>
<dbReference type="Proteomes" id="UP000199568">
    <property type="component" value="Unassembled WGS sequence"/>
</dbReference>
<comment type="catalytic activity">
    <reaction evidence="17 19">
        <text>alpha-ribazole + adenosylcob(III)inamide-GDP = adenosylcob(III)alamin + GMP + H(+)</text>
        <dbReference type="Rhea" id="RHEA:16049"/>
        <dbReference type="ChEBI" id="CHEBI:10329"/>
        <dbReference type="ChEBI" id="CHEBI:15378"/>
        <dbReference type="ChEBI" id="CHEBI:18408"/>
        <dbReference type="ChEBI" id="CHEBI:58115"/>
        <dbReference type="ChEBI" id="CHEBI:60487"/>
        <dbReference type="EC" id="2.7.8.26"/>
    </reaction>
</comment>
<dbReference type="InterPro" id="IPR003805">
    <property type="entry name" value="CobS"/>
</dbReference>
<dbReference type="Pfam" id="PF02654">
    <property type="entry name" value="CobS"/>
    <property type="match status" value="1"/>
</dbReference>
<proteinExistence type="inferred from homology"/>
<evidence type="ECO:0000256" key="1">
    <source>
        <dbReference type="ARBA" id="ARBA00001946"/>
    </source>
</evidence>
<evidence type="ECO:0000256" key="19">
    <source>
        <dbReference type="HAMAP-Rule" id="MF_00719"/>
    </source>
</evidence>
<evidence type="ECO:0000256" key="3">
    <source>
        <dbReference type="ARBA" id="ARBA00004663"/>
    </source>
</evidence>
<evidence type="ECO:0000256" key="7">
    <source>
        <dbReference type="ARBA" id="ARBA00022475"/>
    </source>
</evidence>
<evidence type="ECO:0000313" key="20">
    <source>
        <dbReference type="EMBL" id="SET32614.1"/>
    </source>
</evidence>
<evidence type="ECO:0000256" key="2">
    <source>
        <dbReference type="ARBA" id="ARBA00004651"/>
    </source>
</evidence>
<accession>A0A1I0DJU2</accession>
<evidence type="ECO:0000256" key="11">
    <source>
        <dbReference type="ARBA" id="ARBA00022842"/>
    </source>
</evidence>
<evidence type="ECO:0000256" key="15">
    <source>
        <dbReference type="ARBA" id="ARBA00032605"/>
    </source>
</evidence>
<feature type="transmembrane region" description="Helical" evidence="19">
    <location>
        <begin position="133"/>
        <end position="154"/>
    </location>
</feature>
<evidence type="ECO:0000256" key="13">
    <source>
        <dbReference type="ARBA" id="ARBA00023136"/>
    </source>
</evidence>
<keyword evidence="7 19" id="KW-1003">Cell membrane</keyword>
<evidence type="ECO:0000256" key="16">
    <source>
        <dbReference type="ARBA" id="ARBA00032853"/>
    </source>
</evidence>
<feature type="transmembrane region" description="Helical" evidence="19">
    <location>
        <begin position="33"/>
        <end position="55"/>
    </location>
</feature>
<dbReference type="PANTHER" id="PTHR34148:SF1">
    <property type="entry name" value="ADENOSYLCOBINAMIDE-GDP RIBAZOLETRANSFERASE"/>
    <property type="match status" value="1"/>
</dbReference>
<dbReference type="EC" id="2.7.8.26" evidence="5 19"/>
<evidence type="ECO:0000256" key="5">
    <source>
        <dbReference type="ARBA" id="ARBA00013200"/>
    </source>
</evidence>
<comment type="function">
    <text evidence="14 19">Joins adenosylcobinamide-GDP and alpha-ribazole to generate adenosylcobalamin (Ado-cobalamin). Also synthesizes adenosylcobalamin 5'-phosphate from adenosylcobinamide-GDP and alpha-ribazole 5'-phosphate.</text>
</comment>
<evidence type="ECO:0000256" key="4">
    <source>
        <dbReference type="ARBA" id="ARBA00010561"/>
    </source>
</evidence>
<keyword evidence="13 19" id="KW-0472">Membrane</keyword>
<keyword evidence="21" id="KW-1185">Reference proteome</keyword>
<dbReference type="GO" id="GO:0005886">
    <property type="term" value="C:plasma membrane"/>
    <property type="evidence" value="ECO:0007669"/>
    <property type="project" value="UniProtKB-SubCell"/>
</dbReference>
<feature type="transmembrane region" description="Helical" evidence="19">
    <location>
        <begin position="222"/>
        <end position="239"/>
    </location>
</feature>
<dbReference type="AlphaFoldDB" id="A0A1I0DJU2"/>
<evidence type="ECO:0000256" key="6">
    <source>
        <dbReference type="ARBA" id="ARBA00015850"/>
    </source>
</evidence>
<dbReference type="RefSeq" id="WP_090443180.1">
    <property type="nucleotide sequence ID" value="NZ_FOHU01000008.1"/>
</dbReference>
<keyword evidence="9 19" id="KW-0808">Transferase</keyword>
<evidence type="ECO:0000256" key="18">
    <source>
        <dbReference type="ARBA" id="ARBA00049504"/>
    </source>
</evidence>
<keyword evidence="12 19" id="KW-1133">Transmembrane helix</keyword>
<keyword evidence="8 19" id="KW-0169">Cobalamin biosynthesis</keyword>
<organism evidence="20 21">
    <name type="scientific">Natronincola peptidivorans</name>
    <dbReference type="NCBI Taxonomy" id="426128"/>
    <lineage>
        <taxon>Bacteria</taxon>
        <taxon>Bacillati</taxon>
        <taxon>Bacillota</taxon>
        <taxon>Clostridia</taxon>
        <taxon>Peptostreptococcales</taxon>
        <taxon>Natronincolaceae</taxon>
        <taxon>Natronincola</taxon>
    </lineage>
</organism>
<keyword evidence="10 19" id="KW-0812">Transmembrane</keyword>
<dbReference type="EMBL" id="FOHU01000008">
    <property type="protein sequence ID" value="SET32614.1"/>
    <property type="molecule type" value="Genomic_DNA"/>
</dbReference>
<dbReference type="UniPathway" id="UPA00148">
    <property type="reaction ID" value="UER00238"/>
</dbReference>
<evidence type="ECO:0000313" key="21">
    <source>
        <dbReference type="Proteomes" id="UP000199568"/>
    </source>
</evidence>
<feature type="transmembrane region" description="Helical" evidence="19">
    <location>
        <begin position="105"/>
        <end position="127"/>
    </location>
</feature>
<comment type="cofactor">
    <cofactor evidence="1 19">
        <name>Mg(2+)</name>
        <dbReference type="ChEBI" id="CHEBI:18420"/>
    </cofactor>
</comment>
<evidence type="ECO:0000256" key="10">
    <source>
        <dbReference type="ARBA" id="ARBA00022692"/>
    </source>
</evidence>
<dbReference type="STRING" id="426128.SAMN05660297_02022"/>
<evidence type="ECO:0000256" key="12">
    <source>
        <dbReference type="ARBA" id="ARBA00022989"/>
    </source>
</evidence>
<dbReference type="GO" id="GO:0008818">
    <property type="term" value="F:cobalamin 5'-phosphate synthase activity"/>
    <property type="evidence" value="ECO:0007669"/>
    <property type="project" value="UniProtKB-UniRule"/>
</dbReference>
<dbReference type="HAMAP" id="MF_00719">
    <property type="entry name" value="CobS"/>
    <property type="match status" value="1"/>
</dbReference>
<dbReference type="NCBIfam" id="TIGR00317">
    <property type="entry name" value="cobS"/>
    <property type="match status" value="1"/>
</dbReference>
<evidence type="ECO:0000256" key="8">
    <source>
        <dbReference type="ARBA" id="ARBA00022573"/>
    </source>
</evidence>
<keyword evidence="11 19" id="KW-0460">Magnesium</keyword>
<dbReference type="GO" id="GO:0051073">
    <property type="term" value="F:adenosylcobinamide-GDP ribazoletransferase activity"/>
    <property type="evidence" value="ECO:0007669"/>
    <property type="project" value="UniProtKB-UniRule"/>
</dbReference>
<comment type="similarity">
    <text evidence="4 19">Belongs to the CobS family.</text>
</comment>
<name>A0A1I0DJU2_9FIRM</name>
<reference evidence="20 21" key="1">
    <citation type="submission" date="2016-10" db="EMBL/GenBank/DDBJ databases">
        <authorList>
            <person name="de Groot N.N."/>
        </authorList>
    </citation>
    <scope>NUCLEOTIDE SEQUENCE [LARGE SCALE GENOMIC DNA]</scope>
    <source>
        <strain evidence="20 21">DSM 18979</strain>
    </source>
</reference>
<evidence type="ECO:0000256" key="9">
    <source>
        <dbReference type="ARBA" id="ARBA00022679"/>
    </source>
</evidence>
<evidence type="ECO:0000256" key="17">
    <source>
        <dbReference type="ARBA" id="ARBA00048623"/>
    </source>
</evidence>
<gene>
    <name evidence="19" type="primary">cobS</name>
    <name evidence="20" type="ORF">SAMN05660297_02022</name>
</gene>
<comment type="catalytic activity">
    <reaction evidence="18 19">
        <text>alpha-ribazole 5'-phosphate + adenosylcob(III)inamide-GDP = adenosylcob(III)alamin 5'-phosphate + GMP + H(+)</text>
        <dbReference type="Rhea" id="RHEA:23560"/>
        <dbReference type="ChEBI" id="CHEBI:15378"/>
        <dbReference type="ChEBI" id="CHEBI:57918"/>
        <dbReference type="ChEBI" id="CHEBI:58115"/>
        <dbReference type="ChEBI" id="CHEBI:60487"/>
        <dbReference type="ChEBI" id="CHEBI:60493"/>
        <dbReference type="EC" id="2.7.8.26"/>
    </reaction>
</comment>
<comment type="subcellular location">
    <subcellularLocation>
        <location evidence="2 19">Cell membrane</location>
        <topology evidence="2 19">Multi-pass membrane protein</topology>
    </subcellularLocation>
</comment>
<feature type="transmembrane region" description="Helical" evidence="19">
    <location>
        <begin position="175"/>
        <end position="202"/>
    </location>
</feature>
<protein>
    <recommendedName>
        <fullName evidence="6 19">Adenosylcobinamide-GDP ribazoletransferase</fullName>
        <ecNumber evidence="5 19">2.7.8.26</ecNumber>
    </recommendedName>
    <alternativeName>
        <fullName evidence="16 19">Cobalamin synthase</fullName>
    </alternativeName>
    <alternativeName>
        <fullName evidence="15 19">Cobalamin-5'-phosphate synthase</fullName>
    </alternativeName>
</protein>
<dbReference type="PANTHER" id="PTHR34148">
    <property type="entry name" value="ADENOSYLCOBINAMIDE-GDP RIBAZOLETRANSFERASE"/>
    <property type="match status" value="1"/>
</dbReference>
<evidence type="ECO:0000256" key="14">
    <source>
        <dbReference type="ARBA" id="ARBA00025228"/>
    </source>
</evidence>
<dbReference type="GO" id="GO:0009236">
    <property type="term" value="P:cobalamin biosynthetic process"/>
    <property type="evidence" value="ECO:0007669"/>
    <property type="project" value="UniProtKB-UniRule"/>
</dbReference>
<sequence>MKRFILTLQFLTRVTVAKNLPYDEKFNKGIIFFPLVGLVLGLILAVIYMGLSYLFNSTITSMITIASYIALTGGLHLDGLGDTFDGFYSSRGKERILEIMKDSRLGTNGVIAVLFSILIKVFVLAALPHEKALLALILMPVLGRLGIVYGCFRISYARETGLGHIYINNVSSNQLMIATGLGIAITLIDRGTLLFIPIAWIFSYLFKSHSKKIIHGMTGDTLGALCELNEILYLLYLVGKLNLTM</sequence>
<comment type="pathway">
    <text evidence="3 19">Cofactor biosynthesis; adenosylcobalamin biosynthesis; adenosylcobalamin from cob(II)yrinate a,c-diamide: step 7/7.</text>
</comment>